<reference evidence="1 2" key="1">
    <citation type="submission" date="2020-02" db="EMBL/GenBank/DDBJ databases">
        <title>Whole-genome analyses of novel actinobacteria.</title>
        <authorList>
            <person name="Sahin N."/>
            <person name="Tokatli A."/>
        </authorList>
    </citation>
    <scope>NUCLEOTIDE SEQUENCE [LARGE SCALE GENOMIC DNA]</scope>
    <source>
        <strain evidence="1 2">YC419</strain>
    </source>
</reference>
<comment type="caution">
    <text evidence="1">The sequence shown here is derived from an EMBL/GenBank/DDBJ whole genome shotgun (WGS) entry which is preliminary data.</text>
</comment>
<accession>A0ABX0DXY8</accession>
<evidence type="ECO:0000313" key="2">
    <source>
        <dbReference type="Proteomes" id="UP001518140"/>
    </source>
</evidence>
<dbReference type="EMBL" id="JAAKZX010000102">
    <property type="protein sequence ID" value="NGO45764.1"/>
    <property type="molecule type" value="Genomic_DNA"/>
</dbReference>
<protein>
    <submittedName>
        <fullName evidence="1">Uncharacterized protein</fullName>
    </submittedName>
</protein>
<keyword evidence="2" id="KW-1185">Reference proteome</keyword>
<sequence length="121" mass="13261">MTRPAVRMCARCHRTTNTPVLVHEVHAATGPGFNVYACTECADHYPSMSDPLELAEPPRRRARLTLRVYKVNAQGAVTEDRGKVEVLAGGRAESVPRTWAFPPCECPRCRTGGHNATQATC</sequence>
<proteinExistence type="predicted"/>
<dbReference type="Proteomes" id="UP001518140">
    <property type="component" value="Unassembled WGS sequence"/>
</dbReference>
<gene>
    <name evidence="1" type="ORF">G6048_27715</name>
</gene>
<dbReference type="RefSeq" id="WP_165342304.1">
    <property type="nucleotide sequence ID" value="NZ_JAAKZX010000102.1"/>
</dbReference>
<evidence type="ECO:0000313" key="1">
    <source>
        <dbReference type="EMBL" id="NGO45764.1"/>
    </source>
</evidence>
<organism evidence="1 2">
    <name type="scientific">Streptomyces ureilyticus</name>
    <dbReference type="NCBI Taxonomy" id="1775131"/>
    <lineage>
        <taxon>Bacteria</taxon>
        <taxon>Bacillati</taxon>
        <taxon>Actinomycetota</taxon>
        <taxon>Actinomycetes</taxon>
        <taxon>Kitasatosporales</taxon>
        <taxon>Streptomycetaceae</taxon>
        <taxon>Streptomyces</taxon>
    </lineage>
</organism>
<name>A0ABX0DXY8_9ACTN</name>